<sequence>MEITLPVNQEYIGKTVFQFLKSHGLSKRQLRKLKLQNAVFFNNKPVPLNSHLTTPGEVVIKLPHTLPPAVQSQKAPVKVLYEDDYLIVIDKPAGVLAHPVKNHLAPSMQELTLSYYRDKGRIFEGFYPIYRLDRNTSGPMLIAKFSLIAEMLNNSLRKRQINKIYLALIEGHLADKSGIINLPLGLLEGSIIKRAVVPGGQPACTKYQTVKAFPTHTLLKVELLTGRTHQIRAHFAAIGHPLAGDDLYGGKMGLIERQALHLYHISFPHPITKKTISLYAPLPRDFKEALITLKKASGELL</sequence>
<protein>
    <recommendedName>
        <fullName evidence="3">Pseudouridine synthase</fullName>
        <ecNumber evidence="3">5.4.99.-</ecNumber>
    </recommendedName>
</protein>
<dbReference type="Gene3D" id="3.30.2350.10">
    <property type="entry name" value="Pseudouridine synthase"/>
    <property type="match status" value="1"/>
</dbReference>
<evidence type="ECO:0000256" key="3">
    <source>
        <dbReference type="RuleBase" id="RU362028"/>
    </source>
</evidence>
<evidence type="ECO:0000313" key="5">
    <source>
        <dbReference type="EMBL" id="NYE57021.1"/>
    </source>
</evidence>
<evidence type="ECO:0000256" key="1">
    <source>
        <dbReference type="ARBA" id="ARBA00000073"/>
    </source>
</evidence>
<comment type="function">
    <text evidence="3">Responsible for synthesis of pseudouridine from uracil.</text>
</comment>
<proteinExistence type="inferred from homology"/>
<keyword evidence="3 5" id="KW-0413">Isomerase</keyword>
<dbReference type="InterPro" id="IPR050188">
    <property type="entry name" value="RluA_PseudoU_synthase"/>
</dbReference>
<keyword evidence="6" id="KW-1185">Reference proteome</keyword>
<dbReference type="Pfam" id="PF00849">
    <property type="entry name" value="PseudoU_synth_2"/>
    <property type="match status" value="1"/>
</dbReference>
<dbReference type="PANTHER" id="PTHR21600:SF87">
    <property type="entry name" value="RNA PSEUDOURIDYLATE SYNTHASE DOMAIN-CONTAINING PROTEIN 1"/>
    <property type="match status" value="1"/>
</dbReference>
<dbReference type="InterPro" id="IPR020103">
    <property type="entry name" value="PsdUridine_synth_cat_dom_sf"/>
</dbReference>
<dbReference type="SUPFAM" id="SSF55120">
    <property type="entry name" value="Pseudouridine synthase"/>
    <property type="match status" value="1"/>
</dbReference>
<dbReference type="CDD" id="cd02869">
    <property type="entry name" value="PseudoU_synth_RluA_like"/>
    <property type="match status" value="1"/>
</dbReference>
<evidence type="ECO:0000313" key="6">
    <source>
        <dbReference type="Proteomes" id="UP000604066"/>
    </source>
</evidence>
<name>A0ABX2R785_9THEO</name>
<dbReference type="GO" id="GO:0160140">
    <property type="term" value="F:23S rRNA pseudouridine(1911/1915/1917) synthase activity"/>
    <property type="evidence" value="ECO:0007669"/>
    <property type="project" value="UniProtKB-EC"/>
</dbReference>
<feature type="domain" description="Pseudouridine synthase RsuA/RluA-like" evidence="4">
    <location>
        <begin position="85"/>
        <end position="237"/>
    </location>
</feature>
<comment type="catalytic activity">
    <reaction evidence="1 3">
        <text>a uridine in RNA = a pseudouridine in RNA</text>
        <dbReference type="Rhea" id="RHEA:48348"/>
        <dbReference type="Rhea" id="RHEA-COMP:12068"/>
        <dbReference type="Rhea" id="RHEA-COMP:12069"/>
        <dbReference type="ChEBI" id="CHEBI:65314"/>
        <dbReference type="ChEBI" id="CHEBI:65315"/>
    </reaction>
</comment>
<dbReference type="InterPro" id="IPR006145">
    <property type="entry name" value="PsdUridine_synth_RsuA/RluA"/>
</dbReference>
<comment type="caution">
    <text evidence="5">The sequence shown here is derived from an EMBL/GenBank/DDBJ whole genome shotgun (WGS) entry which is preliminary data.</text>
</comment>
<dbReference type="EMBL" id="JACCBS010000001">
    <property type="protein sequence ID" value="NYE57021.1"/>
    <property type="molecule type" value="Genomic_DNA"/>
</dbReference>
<gene>
    <name evidence="5" type="ORF">HDG70_000727</name>
</gene>
<dbReference type="PANTHER" id="PTHR21600">
    <property type="entry name" value="MITOCHONDRIAL RNA PSEUDOURIDINE SYNTHASE"/>
    <property type="match status" value="1"/>
</dbReference>
<dbReference type="RefSeq" id="WP_051250286.1">
    <property type="nucleotide sequence ID" value="NZ_ATYG01000029.1"/>
</dbReference>
<accession>A0ABX2R785</accession>
<dbReference type="NCBIfam" id="TIGR00005">
    <property type="entry name" value="rluA_subfam"/>
    <property type="match status" value="1"/>
</dbReference>
<dbReference type="InterPro" id="IPR006225">
    <property type="entry name" value="PsdUridine_synth_RluC/D"/>
</dbReference>
<evidence type="ECO:0000259" key="4">
    <source>
        <dbReference type="Pfam" id="PF00849"/>
    </source>
</evidence>
<evidence type="ECO:0000256" key="2">
    <source>
        <dbReference type="ARBA" id="ARBA00010876"/>
    </source>
</evidence>
<reference evidence="5 6" key="1">
    <citation type="submission" date="2020-07" db="EMBL/GenBank/DDBJ databases">
        <title>Genomic Encyclopedia of Type Strains, Phase III (KMG-III): the genomes of soil and plant-associated and newly described type strains.</title>
        <authorList>
            <person name="Whitman W."/>
        </authorList>
    </citation>
    <scope>NUCLEOTIDE SEQUENCE [LARGE SCALE GENOMIC DNA]</scope>
    <source>
        <strain evidence="5 6">DSM 11255</strain>
    </source>
</reference>
<dbReference type="Proteomes" id="UP000604066">
    <property type="component" value="Unassembled WGS sequence"/>
</dbReference>
<comment type="similarity">
    <text evidence="2 3">Belongs to the pseudouridine synthase RluA family.</text>
</comment>
<dbReference type="EC" id="5.4.99.-" evidence="3"/>
<organism evidence="5 6">
    <name type="scientific">Carboxydothermus ferrireducens DSM 11255</name>
    <dbReference type="NCBI Taxonomy" id="1119529"/>
    <lineage>
        <taxon>Bacteria</taxon>
        <taxon>Bacillati</taxon>
        <taxon>Bacillota</taxon>
        <taxon>Clostridia</taxon>
        <taxon>Thermoanaerobacterales</taxon>
        <taxon>Thermoanaerobacteraceae</taxon>
        <taxon>Carboxydothermus</taxon>
    </lineage>
</organism>